<evidence type="ECO:0000313" key="1">
    <source>
        <dbReference type="EMBL" id="TMS20519.1"/>
    </source>
</evidence>
<evidence type="ECO:0000313" key="2">
    <source>
        <dbReference type="Proteomes" id="UP000793456"/>
    </source>
</evidence>
<gene>
    <name evidence="1" type="ORF">E3U43_007012</name>
</gene>
<protein>
    <submittedName>
        <fullName evidence="1">Uncharacterized protein</fullName>
    </submittedName>
</protein>
<comment type="caution">
    <text evidence="1">The sequence shown here is derived from an EMBL/GenBank/DDBJ whole genome shotgun (WGS) entry which is preliminary data.</text>
</comment>
<reference evidence="1" key="1">
    <citation type="submission" date="2018-11" db="EMBL/GenBank/DDBJ databases">
        <title>The sequence and de novo assembly of Larimichthys crocea genome using PacBio and Hi-C technologies.</title>
        <authorList>
            <person name="Xu P."/>
            <person name="Chen B."/>
            <person name="Zhou Z."/>
            <person name="Ke Q."/>
            <person name="Wu Y."/>
            <person name="Bai H."/>
            <person name="Pu F."/>
        </authorList>
    </citation>
    <scope>NUCLEOTIDE SEQUENCE</scope>
    <source>
        <tissue evidence="1">Muscle</tissue>
    </source>
</reference>
<accession>A0ACD3RM23</accession>
<dbReference type="EMBL" id="CM011677">
    <property type="protein sequence ID" value="TMS20519.1"/>
    <property type="molecule type" value="Genomic_DNA"/>
</dbReference>
<sequence length="126" mass="14600">MSQHNVYTTYPKINTSAYSSVINDINKKRYPARLHTAFWGPPMCTEERKTTQRGGGGGRAAIRDKESCGKDFNQGQHRHNSIDLNNVQHREQDRDKYKVLVCKLEQTTGPTDDLKLKKRLFFRFVI</sequence>
<name>A0ACD3RM23_LARCR</name>
<organism evidence="1 2">
    <name type="scientific">Larimichthys crocea</name>
    <name type="common">Large yellow croaker</name>
    <name type="synonym">Pseudosciaena crocea</name>
    <dbReference type="NCBI Taxonomy" id="215358"/>
    <lineage>
        <taxon>Eukaryota</taxon>
        <taxon>Metazoa</taxon>
        <taxon>Chordata</taxon>
        <taxon>Craniata</taxon>
        <taxon>Vertebrata</taxon>
        <taxon>Euteleostomi</taxon>
        <taxon>Actinopterygii</taxon>
        <taxon>Neopterygii</taxon>
        <taxon>Teleostei</taxon>
        <taxon>Neoteleostei</taxon>
        <taxon>Acanthomorphata</taxon>
        <taxon>Eupercaria</taxon>
        <taxon>Sciaenidae</taxon>
        <taxon>Larimichthys</taxon>
    </lineage>
</organism>
<proteinExistence type="predicted"/>
<keyword evidence="2" id="KW-1185">Reference proteome</keyword>
<dbReference type="Proteomes" id="UP000793456">
    <property type="component" value="Chromosome IV"/>
</dbReference>